<dbReference type="InterPro" id="IPR050490">
    <property type="entry name" value="Bact_solute-bd_prot1"/>
</dbReference>
<dbReference type="OrthoDB" id="353914at2"/>
<dbReference type="Proteomes" id="UP000076927">
    <property type="component" value="Chromosome"/>
</dbReference>
<dbReference type="PROSITE" id="PS51257">
    <property type="entry name" value="PROKAR_LIPOPROTEIN"/>
    <property type="match status" value="1"/>
</dbReference>
<keyword evidence="4" id="KW-1185">Reference proteome</keyword>
<evidence type="ECO:0000256" key="1">
    <source>
        <dbReference type="SAM" id="MobiDB-lite"/>
    </source>
</evidence>
<reference evidence="3 4" key="1">
    <citation type="submission" date="2015-01" db="EMBL/GenBank/DDBJ databases">
        <title>Paenibacillus swuensis/DY6/whole genome sequencing.</title>
        <authorList>
            <person name="Kim M.K."/>
            <person name="Srinivasan S."/>
            <person name="Lee J.-J."/>
        </authorList>
    </citation>
    <scope>NUCLEOTIDE SEQUENCE [LARGE SCALE GENOMIC DNA]</scope>
    <source>
        <strain evidence="3 4">DY6</strain>
    </source>
</reference>
<dbReference type="InterPro" id="IPR006059">
    <property type="entry name" value="SBP"/>
</dbReference>
<dbReference type="KEGG" id="pswu:SY83_03640"/>
<feature type="chain" id="PRO_5039697135" evidence="2">
    <location>
        <begin position="21"/>
        <end position="572"/>
    </location>
</feature>
<dbReference type="EMBL" id="CP011388">
    <property type="protein sequence ID" value="ANE48705.1"/>
    <property type="molecule type" value="Genomic_DNA"/>
</dbReference>
<dbReference type="Pfam" id="PF13416">
    <property type="entry name" value="SBP_bac_8"/>
    <property type="match status" value="1"/>
</dbReference>
<dbReference type="PANTHER" id="PTHR43649:SF12">
    <property type="entry name" value="DIACETYLCHITOBIOSE BINDING PROTEIN DASA"/>
    <property type="match status" value="1"/>
</dbReference>
<protein>
    <submittedName>
        <fullName evidence="3">ABC transporter substrate-binding protein</fullName>
    </submittedName>
</protein>
<organism evidence="3 4">
    <name type="scientific">Paenibacillus swuensis</name>
    <dbReference type="NCBI Taxonomy" id="1178515"/>
    <lineage>
        <taxon>Bacteria</taxon>
        <taxon>Bacillati</taxon>
        <taxon>Bacillota</taxon>
        <taxon>Bacilli</taxon>
        <taxon>Bacillales</taxon>
        <taxon>Paenibacillaceae</taxon>
        <taxon>Paenibacillus</taxon>
    </lineage>
</organism>
<evidence type="ECO:0000313" key="4">
    <source>
        <dbReference type="Proteomes" id="UP000076927"/>
    </source>
</evidence>
<dbReference type="PANTHER" id="PTHR43649">
    <property type="entry name" value="ARABINOSE-BINDING PROTEIN-RELATED"/>
    <property type="match status" value="1"/>
</dbReference>
<proteinExistence type="predicted"/>
<feature type="signal peptide" evidence="2">
    <location>
        <begin position="1"/>
        <end position="20"/>
    </location>
</feature>
<dbReference type="Gene3D" id="3.40.190.10">
    <property type="entry name" value="Periplasmic binding protein-like II"/>
    <property type="match status" value="2"/>
</dbReference>
<dbReference type="AlphaFoldDB" id="A0A172TNR9"/>
<evidence type="ECO:0000313" key="3">
    <source>
        <dbReference type="EMBL" id="ANE48705.1"/>
    </source>
</evidence>
<gene>
    <name evidence="3" type="ORF">SY83_03640</name>
</gene>
<dbReference type="STRING" id="1178515.SY83_03640"/>
<feature type="region of interest" description="Disordered" evidence="1">
    <location>
        <begin position="30"/>
        <end position="66"/>
    </location>
</feature>
<dbReference type="PATRIC" id="fig|1178515.4.peg.721"/>
<accession>A0A172TNR9</accession>
<sequence length="572" mass="64451">MRKTWLVVLMLMIAFTTACSNGGNGENTNGNVGQAAANSEGNAAGNGNAAAAPEGNTVDAANAEPGWKEDTSPITLDWYVNFSWASKDWGKTVVTKYITKKTGVNLKMIIPAGNEIEKLNTMIASGKLPDLLTISWSEDVVKQLIDSGMVLPLNELAKEYDPYFFKVTDPAKLAWYTQEDGNVYGLPNYSVSPMDYKKYGDTYTSNQTFIVRKDMYEALGKPDMRTPEGFLGALKAAKEKYPKVNGQPLIPLGLTEFHDKGSYSMMNGDKLDSLLQNFLAIPMAKDGKVYDRTTDPEFIKWMKVFRQANEEGLLSKEVFIDKRQQMDEKFTQGRYFASLYQANDMAGQNEEIYRNDKNRVYIAVDGPANAEMTPPTLYGPGISGWTLTLISKNVKNKERAIKFLSYLVSEEGQRDFYLGEKGVTYDTIDGKDQILPKLLEEKKKSEEAYFTKYGLEGASWLGDSNILQQWQPPSKDPVKQPRDWTKGKLVDFSAFELTMPGGMTPEGVKANKISLLWGDTLPKLMLAKTEADFDKLWDTFIKKRDSLGFKEVEEYRQKRYEENLKKLEKFSE</sequence>
<dbReference type="SUPFAM" id="SSF53850">
    <property type="entry name" value="Periplasmic binding protein-like II"/>
    <property type="match status" value="1"/>
</dbReference>
<keyword evidence="2" id="KW-0732">Signal</keyword>
<name>A0A172TNR9_9BACL</name>
<evidence type="ECO:0000256" key="2">
    <source>
        <dbReference type="SAM" id="SignalP"/>
    </source>
</evidence>
<feature type="compositionally biased region" description="Low complexity" evidence="1">
    <location>
        <begin position="30"/>
        <end position="56"/>
    </location>
</feature>